<evidence type="ECO:0000313" key="3">
    <source>
        <dbReference type="Proteomes" id="UP000192505"/>
    </source>
</evidence>
<comment type="caution">
    <text evidence="2">The sequence shown here is derived from an EMBL/GenBank/DDBJ whole genome shotgun (WGS) entry which is preliminary data.</text>
</comment>
<name>A0A1W9KPN6_9BURK</name>
<evidence type="ECO:0000313" key="2">
    <source>
        <dbReference type="EMBL" id="OQW86117.1"/>
    </source>
</evidence>
<dbReference type="SUPFAM" id="SSF55811">
    <property type="entry name" value="Nudix"/>
    <property type="match status" value="1"/>
</dbReference>
<dbReference type="PROSITE" id="PS51462">
    <property type="entry name" value="NUDIX"/>
    <property type="match status" value="1"/>
</dbReference>
<gene>
    <name evidence="2" type="ORF">BWK72_18735</name>
</gene>
<dbReference type="Pfam" id="PF00293">
    <property type="entry name" value="NUDIX"/>
    <property type="match status" value="1"/>
</dbReference>
<sequence length="275" mass="30260">MKPVCFNPLWLDTLRAQASCPPLRPRHDLLLNGQRIGSVEPARLQQIVSAGQHLRTEAFVMAHGCDTSCWQITGDGTQALNHIAQVCRDFNIGCVREQWRNEQLAVFNSVGQHVASVERGLARLLGIATQAVHLVGYTASGCIWVQQRSPAKAIDPGLWDTLVGGLVPVSDNLTMALVRETWEEAGIELHQVQQLRAGGRVSIRHPNVIDGGAGYVDEQIDWFSGVIPEWLTPCNQDGEVAQFALLEPLELKLQLENNAFTLDASLILSHFLTAH</sequence>
<dbReference type="CDD" id="cd03676">
    <property type="entry name" value="NUDIX_Tnr3_like"/>
    <property type="match status" value="1"/>
</dbReference>
<dbReference type="GO" id="GO:0003824">
    <property type="term" value="F:catalytic activity"/>
    <property type="evidence" value="ECO:0007669"/>
    <property type="project" value="UniProtKB-ARBA"/>
</dbReference>
<dbReference type="AlphaFoldDB" id="A0A1W9KPN6"/>
<dbReference type="Gene3D" id="3.90.79.10">
    <property type="entry name" value="Nucleoside Triphosphate Pyrophosphohydrolase"/>
    <property type="match status" value="1"/>
</dbReference>
<dbReference type="InterPro" id="IPR000086">
    <property type="entry name" value="NUDIX_hydrolase_dom"/>
</dbReference>
<accession>A0A1W9KPN6</accession>
<proteinExistence type="predicted"/>
<dbReference type="EMBL" id="MTEI01000022">
    <property type="protein sequence ID" value="OQW86117.1"/>
    <property type="molecule type" value="Genomic_DNA"/>
</dbReference>
<dbReference type="Proteomes" id="UP000192505">
    <property type="component" value="Unassembled WGS sequence"/>
</dbReference>
<reference evidence="2 3" key="1">
    <citation type="submission" date="2017-01" db="EMBL/GenBank/DDBJ databases">
        <title>Novel large sulfur bacteria in the metagenomes of groundwater-fed chemosynthetic microbial mats in the Lake Huron basin.</title>
        <authorList>
            <person name="Sharrar A.M."/>
            <person name="Flood B.E."/>
            <person name="Bailey J.V."/>
            <person name="Jones D.S."/>
            <person name="Biddanda B."/>
            <person name="Ruberg S.A."/>
            <person name="Marcus D.N."/>
            <person name="Dick G.J."/>
        </authorList>
    </citation>
    <scope>NUCLEOTIDE SEQUENCE [LARGE SCALE GENOMIC DNA]</scope>
    <source>
        <strain evidence="2">A7</strain>
    </source>
</reference>
<organism evidence="2 3">
    <name type="scientific">Rhodoferax ferrireducens</name>
    <dbReference type="NCBI Taxonomy" id="192843"/>
    <lineage>
        <taxon>Bacteria</taxon>
        <taxon>Pseudomonadati</taxon>
        <taxon>Pseudomonadota</taxon>
        <taxon>Betaproteobacteria</taxon>
        <taxon>Burkholderiales</taxon>
        <taxon>Comamonadaceae</taxon>
        <taxon>Rhodoferax</taxon>
    </lineage>
</organism>
<evidence type="ECO:0000259" key="1">
    <source>
        <dbReference type="PROSITE" id="PS51462"/>
    </source>
</evidence>
<feature type="domain" description="Nudix hydrolase" evidence="1">
    <location>
        <begin position="127"/>
        <end position="268"/>
    </location>
</feature>
<protein>
    <recommendedName>
        <fullName evidence="1">Nudix hydrolase domain-containing protein</fullName>
    </recommendedName>
</protein>
<dbReference type="InterPro" id="IPR015797">
    <property type="entry name" value="NUDIX_hydrolase-like_dom_sf"/>
</dbReference>